<comment type="cofactor">
    <cofactor evidence="1">
        <name>Zn(2+)</name>
        <dbReference type="ChEBI" id="CHEBI:29105"/>
    </cofactor>
</comment>
<organism evidence="4 5">
    <name type="scientific">Panicum virgatum</name>
    <name type="common">Blackwell switchgrass</name>
    <dbReference type="NCBI Taxonomy" id="38727"/>
    <lineage>
        <taxon>Eukaryota</taxon>
        <taxon>Viridiplantae</taxon>
        <taxon>Streptophyta</taxon>
        <taxon>Embryophyta</taxon>
        <taxon>Tracheophyta</taxon>
        <taxon>Spermatophyta</taxon>
        <taxon>Magnoliopsida</taxon>
        <taxon>Liliopsida</taxon>
        <taxon>Poales</taxon>
        <taxon>Poaceae</taxon>
        <taxon>PACMAD clade</taxon>
        <taxon>Panicoideae</taxon>
        <taxon>Panicodae</taxon>
        <taxon>Paniceae</taxon>
        <taxon>Panicinae</taxon>
        <taxon>Panicum</taxon>
        <taxon>Panicum sect. Hiantes</taxon>
    </lineage>
</organism>
<dbReference type="PRINTS" id="PR01270">
    <property type="entry name" value="HDASUPER"/>
</dbReference>
<sequence>MRSGFTTGVADSDATFPRSNPSLPTTTDTGGNSLPSQSCPDGAKRRGCYYYDRLIAASTRRTPSNGSGFCYVNDIVLAIDELLGHFRRVLYVDIDVHHGDDIDLCRVSAAAACWCYEDPASIAVPFFRVPLPPPQSTAHPSPSQRRASLAPINRPRPAAALSPARRAITSSPPAKPPHHAAVSPSSTHEPDVAAPPPPRTPRPTRCHAAPSRRRRAIK</sequence>
<dbReference type="InterPro" id="IPR023696">
    <property type="entry name" value="Ureohydrolase_dom_sf"/>
</dbReference>
<dbReference type="PANTHER" id="PTHR10625">
    <property type="entry name" value="HISTONE DEACETYLASE HDAC1-RELATED"/>
    <property type="match status" value="1"/>
</dbReference>
<evidence type="ECO:0000313" key="4">
    <source>
        <dbReference type="EMBL" id="KAG2598845.1"/>
    </source>
</evidence>
<reference evidence="4 5" key="1">
    <citation type="submission" date="2020-05" db="EMBL/GenBank/DDBJ databases">
        <title>WGS assembly of Panicum virgatum.</title>
        <authorList>
            <person name="Lovell J.T."/>
            <person name="Jenkins J."/>
            <person name="Shu S."/>
            <person name="Juenger T.E."/>
            <person name="Schmutz J."/>
        </authorList>
    </citation>
    <scope>NUCLEOTIDE SEQUENCE [LARGE SCALE GENOMIC DNA]</scope>
    <source>
        <strain evidence="5">cv. AP13</strain>
    </source>
</reference>
<accession>A0A8T0SNZ9</accession>
<dbReference type="SUPFAM" id="SSF52768">
    <property type="entry name" value="Arginase/deacetylase"/>
    <property type="match status" value="1"/>
</dbReference>
<feature type="compositionally biased region" description="Polar residues" evidence="2">
    <location>
        <begin position="17"/>
        <end position="39"/>
    </location>
</feature>
<dbReference type="InterPro" id="IPR000286">
    <property type="entry name" value="HDACs"/>
</dbReference>
<proteinExistence type="predicted"/>
<dbReference type="GO" id="GO:0040029">
    <property type="term" value="P:epigenetic regulation of gene expression"/>
    <property type="evidence" value="ECO:0007669"/>
    <property type="project" value="TreeGrafter"/>
</dbReference>
<dbReference type="PANTHER" id="PTHR10625:SF6">
    <property type="entry name" value="HISTONE DEACETYLASE"/>
    <property type="match status" value="1"/>
</dbReference>
<dbReference type="Gene3D" id="3.40.800.20">
    <property type="entry name" value="Histone deacetylase domain"/>
    <property type="match status" value="1"/>
</dbReference>
<dbReference type="Proteomes" id="UP000823388">
    <property type="component" value="Chromosome 5K"/>
</dbReference>
<evidence type="ECO:0000256" key="2">
    <source>
        <dbReference type="SAM" id="MobiDB-lite"/>
    </source>
</evidence>
<comment type="caution">
    <text evidence="4">The sequence shown here is derived from an EMBL/GenBank/DDBJ whole genome shotgun (WGS) entry which is preliminary data.</text>
</comment>
<evidence type="ECO:0000256" key="1">
    <source>
        <dbReference type="ARBA" id="ARBA00001947"/>
    </source>
</evidence>
<feature type="compositionally biased region" description="Low complexity" evidence="2">
    <location>
        <begin position="155"/>
        <end position="172"/>
    </location>
</feature>
<keyword evidence="5" id="KW-1185">Reference proteome</keyword>
<dbReference type="InterPro" id="IPR037138">
    <property type="entry name" value="His_deacetylse_dom_sf"/>
</dbReference>
<feature type="compositionally biased region" description="Basic residues" evidence="2">
    <location>
        <begin position="202"/>
        <end position="218"/>
    </location>
</feature>
<dbReference type="GO" id="GO:0005634">
    <property type="term" value="C:nucleus"/>
    <property type="evidence" value="ECO:0007669"/>
    <property type="project" value="TreeGrafter"/>
</dbReference>
<gene>
    <name evidence="4" type="ORF">PVAP13_5KG402100</name>
</gene>
<dbReference type="EMBL" id="CM029045">
    <property type="protein sequence ID" value="KAG2598845.1"/>
    <property type="molecule type" value="Genomic_DNA"/>
</dbReference>
<feature type="region of interest" description="Disordered" evidence="2">
    <location>
        <begin position="134"/>
        <end position="218"/>
    </location>
</feature>
<name>A0A8T0SNZ9_PANVG</name>
<dbReference type="GO" id="GO:0004407">
    <property type="term" value="F:histone deacetylase activity"/>
    <property type="evidence" value="ECO:0007669"/>
    <property type="project" value="TreeGrafter"/>
</dbReference>
<feature type="compositionally biased region" description="Polar residues" evidence="2">
    <location>
        <begin position="136"/>
        <end position="146"/>
    </location>
</feature>
<dbReference type="InterPro" id="IPR023801">
    <property type="entry name" value="His_deacetylse_dom"/>
</dbReference>
<evidence type="ECO:0000313" key="5">
    <source>
        <dbReference type="Proteomes" id="UP000823388"/>
    </source>
</evidence>
<dbReference type="Pfam" id="PF00850">
    <property type="entry name" value="Hist_deacetyl"/>
    <property type="match status" value="1"/>
</dbReference>
<protein>
    <recommendedName>
        <fullName evidence="3">Histone deacetylase domain-containing protein</fullName>
    </recommendedName>
</protein>
<dbReference type="AlphaFoldDB" id="A0A8T0SNZ9"/>
<evidence type="ECO:0000259" key="3">
    <source>
        <dbReference type="Pfam" id="PF00850"/>
    </source>
</evidence>
<feature type="domain" description="Histone deacetylase" evidence="3">
    <location>
        <begin position="63"/>
        <end position="100"/>
    </location>
</feature>
<feature type="region of interest" description="Disordered" evidence="2">
    <location>
        <begin position="1"/>
        <end position="40"/>
    </location>
</feature>